<feature type="compositionally biased region" description="Basic and acidic residues" evidence="1">
    <location>
        <begin position="217"/>
        <end position="230"/>
    </location>
</feature>
<dbReference type="SUPFAM" id="SSF51197">
    <property type="entry name" value="Clavaminate synthase-like"/>
    <property type="match status" value="1"/>
</dbReference>
<dbReference type="GO" id="GO:0051213">
    <property type="term" value="F:dioxygenase activity"/>
    <property type="evidence" value="ECO:0007669"/>
    <property type="project" value="UniProtKB-KW"/>
</dbReference>
<dbReference type="Gene3D" id="2.60.120.590">
    <property type="entry name" value="Alpha-ketoglutarate-dependent dioxygenase AlkB-like"/>
    <property type="match status" value="1"/>
</dbReference>
<dbReference type="EMBL" id="JACCFW010000001">
    <property type="protein sequence ID" value="NYJ74567.1"/>
    <property type="molecule type" value="Genomic_DNA"/>
</dbReference>
<dbReference type="RefSeq" id="WP_179480540.1">
    <property type="nucleotide sequence ID" value="NZ_JACCFW010000001.1"/>
</dbReference>
<keyword evidence="4" id="KW-1185">Reference proteome</keyword>
<keyword evidence="3" id="KW-0560">Oxidoreductase</keyword>
<dbReference type="PANTHER" id="PTHR31212:SF4">
    <property type="entry name" value="ALPHA-KETOGLUTARATE-DEPENDENT DIOXYGENASE ALKB HOMOLOG 3"/>
    <property type="match status" value="1"/>
</dbReference>
<protein>
    <submittedName>
        <fullName evidence="3">Alkylated DNA repair dioxygenase AlkB</fullName>
    </submittedName>
</protein>
<dbReference type="InterPro" id="IPR032854">
    <property type="entry name" value="ALKBH3"/>
</dbReference>
<name>A0A853DD89_9MICO</name>
<dbReference type="GO" id="GO:0006307">
    <property type="term" value="P:DNA alkylation repair"/>
    <property type="evidence" value="ECO:0007669"/>
    <property type="project" value="InterPro"/>
</dbReference>
<dbReference type="Proteomes" id="UP000571817">
    <property type="component" value="Unassembled WGS sequence"/>
</dbReference>
<gene>
    <name evidence="3" type="ORF">HNR15_001530</name>
</gene>
<evidence type="ECO:0000256" key="1">
    <source>
        <dbReference type="SAM" id="MobiDB-lite"/>
    </source>
</evidence>
<evidence type="ECO:0000313" key="4">
    <source>
        <dbReference type="Proteomes" id="UP000571817"/>
    </source>
</evidence>
<accession>A0A853DD89</accession>
<dbReference type="InterPro" id="IPR037151">
    <property type="entry name" value="AlkB-like_sf"/>
</dbReference>
<keyword evidence="3" id="KW-0223">Dioxygenase</keyword>
<evidence type="ECO:0000259" key="2">
    <source>
        <dbReference type="PROSITE" id="PS51471"/>
    </source>
</evidence>
<comment type="caution">
    <text evidence="3">The sequence shown here is derived from an EMBL/GenBank/DDBJ whole genome shotgun (WGS) entry which is preliminary data.</text>
</comment>
<dbReference type="PROSITE" id="PS51471">
    <property type="entry name" value="FE2OG_OXY"/>
    <property type="match status" value="1"/>
</dbReference>
<reference evidence="3 4" key="1">
    <citation type="submission" date="2020-07" db="EMBL/GenBank/DDBJ databases">
        <title>Sequencing the genomes of 1000 actinobacteria strains.</title>
        <authorList>
            <person name="Klenk H.-P."/>
        </authorList>
    </citation>
    <scope>NUCLEOTIDE SEQUENCE [LARGE SCALE GENOMIC DNA]</scope>
    <source>
        <strain evidence="3 4">DSM 29531</strain>
    </source>
</reference>
<feature type="region of interest" description="Disordered" evidence="1">
    <location>
        <begin position="193"/>
        <end position="244"/>
    </location>
</feature>
<evidence type="ECO:0000313" key="3">
    <source>
        <dbReference type="EMBL" id="NYJ74567.1"/>
    </source>
</evidence>
<organism evidence="3 4">
    <name type="scientific">Allobranchiibius huperziae</name>
    <dbReference type="NCBI Taxonomy" id="1874116"/>
    <lineage>
        <taxon>Bacteria</taxon>
        <taxon>Bacillati</taxon>
        <taxon>Actinomycetota</taxon>
        <taxon>Actinomycetes</taxon>
        <taxon>Micrococcales</taxon>
        <taxon>Dermacoccaceae</taxon>
        <taxon>Allobranchiibius</taxon>
    </lineage>
</organism>
<dbReference type="InterPro" id="IPR027450">
    <property type="entry name" value="AlkB-like"/>
</dbReference>
<dbReference type="AlphaFoldDB" id="A0A853DD89"/>
<dbReference type="InterPro" id="IPR005123">
    <property type="entry name" value="Oxoglu/Fe-dep_dioxygenase_dom"/>
</dbReference>
<feature type="domain" description="Fe2OG dioxygenase" evidence="2">
    <location>
        <begin position="120"/>
        <end position="217"/>
    </location>
</feature>
<proteinExistence type="predicted"/>
<dbReference type="Pfam" id="PF13532">
    <property type="entry name" value="2OG-FeII_Oxy_2"/>
    <property type="match status" value="1"/>
</dbReference>
<dbReference type="PANTHER" id="PTHR31212">
    <property type="entry name" value="ALPHA-KETOGLUTARATE-DEPENDENT DIOXYGENASE ALKB HOMOLOG 3"/>
    <property type="match status" value="1"/>
</dbReference>
<sequence length="244" mass="27250">MADDALFDLPTPAGADLDVTTDLHLTGGLRVAVDHTFGTAERIPLDDTSWVDHVHGWLAGDQALMDMLMAEAEWEQRSRWMYTREVTEPRLTAEYPVIAQAPHPVLHYLAAALTAHYGRSFTHLWMNWYRDHNDGTGWHADRPADRQAEAVIPVLSLGASRRFLIRPEVGGKSRTILTHGGDLVVMGGRTQRDYRHSVPQQKPAAGPRLSLNFSIDPPRRSRRDATRHDNGSGPREQARADLSG</sequence>